<dbReference type="Proteomes" id="UP000663828">
    <property type="component" value="Unassembled WGS sequence"/>
</dbReference>
<gene>
    <name evidence="2" type="ORF">XAT740_LOCUS13240</name>
</gene>
<evidence type="ECO:0000313" key="2">
    <source>
        <dbReference type="EMBL" id="CAF1001687.1"/>
    </source>
</evidence>
<sequence length="435" mass="51063">MNQNMYSIVDSQKGSKVIRFQDNFYRLQKYNKNGSVRWICTNRYCSSSITIRNEKIENQRGQHNHNKVQRSASIMKTFKDMRQEVRNDVGKPVTQIYTEFVSAYRHINGTAESVPIFDTIRSTLYRDRSTVLPKHPTCSRDLIVPDYLTKNLYDEMMLFCDQRTPTRILAFCSLSALKELAQSRIWNADGTFKTAPKLFVQSYTVHVHNDFSMKPVLFAVLEDKYETTYLSLLRSLVQYAESNGFTLSPSSILIDFEMAAYNAFRTVFPDSTILFCHFHFAKNIMKHLKKMHLIEELKKEDIKRQLANILSLPLLPPNEIHSAFKESSDVFLSINPDFLPFLNRLIAKPNIWKWIMQIQKDDEQTIIRLEQEKKQNKSTRPRKRKNIIRDICLSSLKTLYQQKLIDLEYYQSKIRCIAYAYIDVFENTPDNSDTD</sequence>
<evidence type="ECO:0000259" key="1">
    <source>
        <dbReference type="Pfam" id="PF10551"/>
    </source>
</evidence>
<evidence type="ECO:0000313" key="3">
    <source>
        <dbReference type="Proteomes" id="UP000663828"/>
    </source>
</evidence>
<dbReference type="Pfam" id="PF10551">
    <property type="entry name" value="MULE"/>
    <property type="match status" value="1"/>
</dbReference>
<dbReference type="Gene3D" id="2.20.25.240">
    <property type="match status" value="1"/>
</dbReference>
<dbReference type="AlphaFoldDB" id="A0A814GV06"/>
<organism evidence="2 3">
    <name type="scientific">Adineta ricciae</name>
    <name type="common">Rotifer</name>
    <dbReference type="NCBI Taxonomy" id="249248"/>
    <lineage>
        <taxon>Eukaryota</taxon>
        <taxon>Metazoa</taxon>
        <taxon>Spiralia</taxon>
        <taxon>Gnathifera</taxon>
        <taxon>Rotifera</taxon>
        <taxon>Eurotatoria</taxon>
        <taxon>Bdelloidea</taxon>
        <taxon>Adinetida</taxon>
        <taxon>Adinetidae</taxon>
        <taxon>Adineta</taxon>
    </lineage>
</organism>
<protein>
    <recommendedName>
        <fullName evidence="1">MULE transposase domain-containing protein</fullName>
    </recommendedName>
</protein>
<name>A0A814GV06_ADIRI</name>
<feature type="domain" description="MULE transposase" evidence="1">
    <location>
        <begin position="186"/>
        <end position="283"/>
    </location>
</feature>
<proteinExistence type="predicted"/>
<comment type="caution">
    <text evidence="2">The sequence shown here is derived from an EMBL/GenBank/DDBJ whole genome shotgun (WGS) entry which is preliminary data.</text>
</comment>
<dbReference type="InterPro" id="IPR018289">
    <property type="entry name" value="MULE_transposase_dom"/>
</dbReference>
<dbReference type="EMBL" id="CAJNOR010000764">
    <property type="protein sequence ID" value="CAF1001687.1"/>
    <property type="molecule type" value="Genomic_DNA"/>
</dbReference>
<keyword evidence="3" id="KW-1185">Reference proteome</keyword>
<reference evidence="2" key="1">
    <citation type="submission" date="2021-02" db="EMBL/GenBank/DDBJ databases">
        <authorList>
            <person name="Nowell W R."/>
        </authorList>
    </citation>
    <scope>NUCLEOTIDE SEQUENCE</scope>
</reference>
<accession>A0A814GV06</accession>